<dbReference type="InterPro" id="IPR050490">
    <property type="entry name" value="Bact_solute-bd_prot1"/>
</dbReference>
<dbReference type="AlphaFoldDB" id="A0A927YP89"/>
<reference evidence="7" key="1">
    <citation type="submission" date="2019-04" db="EMBL/GenBank/DDBJ databases">
        <title>Evolution of Biomass-Degrading Anaerobic Consortia Revealed by Metagenomics.</title>
        <authorList>
            <person name="Peng X."/>
        </authorList>
    </citation>
    <scope>NUCLEOTIDE SEQUENCE</scope>
    <source>
        <strain evidence="7">SIG311</strain>
    </source>
</reference>
<evidence type="ECO:0000256" key="5">
    <source>
        <dbReference type="ARBA" id="ARBA00023288"/>
    </source>
</evidence>
<evidence type="ECO:0000256" key="3">
    <source>
        <dbReference type="ARBA" id="ARBA00023136"/>
    </source>
</evidence>
<keyword evidence="1" id="KW-1003">Cell membrane</keyword>
<keyword evidence="3" id="KW-0472">Membrane</keyword>
<gene>
    <name evidence="7" type="ORF">E7272_00285</name>
</gene>
<proteinExistence type="predicted"/>
<evidence type="ECO:0000256" key="2">
    <source>
        <dbReference type="ARBA" id="ARBA00022729"/>
    </source>
</evidence>
<dbReference type="PANTHER" id="PTHR43649">
    <property type="entry name" value="ARABINOSE-BINDING PROTEIN-RELATED"/>
    <property type="match status" value="1"/>
</dbReference>
<accession>A0A927YP89</accession>
<evidence type="ECO:0000256" key="1">
    <source>
        <dbReference type="ARBA" id="ARBA00022475"/>
    </source>
</evidence>
<dbReference type="Gene3D" id="3.40.190.10">
    <property type="entry name" value="Periplasmic binding protein-like II"/>
    <property type="match status" value="2"/>
</dbReference>
<keyword evidence="5" id="KW-0449">Lipoprotein</keyword>
<keyword evidence="4" id="KW-0564">Palmitate</keyword>
<name>A0A927YP89_9FIRM</name>
<evidence type="ECO:0000313" key="7">
    <source>
        <dbReference type="EMBL" id="MBE5918258.1"/>
    </source>
</evidence>
<comment type="caution">
    <text evidence="7">The sequence shown here is derived from an EMBL/GenBank/DDBJ whole genome shotgun (WGS) entry which is preliminary data.</text>
</comment>
<evidence type="ECO:0000313" key="8">
    <source>
        <dbReference type="Proteomes" id="UP000766246"/>
    </source>
</evidence>
<dbReference type="SUPFAM" id="SSF53850">
    <property type="entry name" value="Periplasmic binding protein-like II"/>
    <property type="match status" value="1"/>
</dbReference>
<organism evidence="7 8">
    <name type="scientific">Pseudobutyrivibrio ruminis</name>
    <dbReference type="NCBI Taxonomy" id="46206"/>
    <lineage>
        <taxon>Bacteria</taxon>
        <taxon>Bacillati</taxon>
        <taxon>Bacillota</taxon>
        <taxon>Clostridia</taxon>
        <taxon>Lachnospirales</taxon>
        <taxon>Lachnospiraceae</taxon>
        <taxon>Pseudobutyrivibrio</taxon>
    </lineage>
</organism>
<protein>
    <submittedName>
        <fullName evidence="7">Extracellular solute-binding protein</fullName>
    </submittedName>
</protein>
<dbReference type="PANTHER" id="PTHR43649:SF33">
    <property type="entry name" value="POLYGALACTURONAN_RHAMNOGALACTURONAN-BINDING PROTEIN YTCQ"/>
    <property type="match status" value="1"/>
</dbReference>
<dbReference type="PROSITE" id="PS51257">
    <property type="entry name" value="PROKAR_LIPOPROTEIN"/>
    <property type="match status" value="1"/>
</dbReference>
<sequence length="530" mass="60429">MKNCAQSINKLIALSLAALTLTGCGKGAVDTSSKSSGDDTVTLDWYINYSWFNTGWGSNVVSRTITENTGVDINFITPQGNEEEKLNAIIESGSLPDLITLGWWEPQVNELIQKDMVYAINELADEYDPYFYQVCDKQAVSWYTQSDGNIYGYPSSSVTPQDVESNDKIGSNQTFLVRKDIYEAIGSPDMTTIEGFEGAVKKAKEMFPLIDGKPLIPIGAHLFDDSGNVSFDQYIQNFLAIPYEKDGRLYDRNTDPEYIKWLKMFRRLNEEGYLSTDVFIDQRTQMEEKIAEGRYFCMLYQYTDMAAQQKTLYSKNPDSIYIAVDGPKNMNGDDHVLPTNTVSGWTVTMISKDCKHPDRAIQFMDYLISEEGQKLVYLGVEGITYDMVDGKPVIKPDVLKLLNTDRGTYDQIYGADDAYWMLQDNVMQLKWRTDNTSPTTQLEEWTYKYAKYTGQYDVILPADTEDAYIDSQVKALWSDTLQQLLLAESDEEFDQILDEYKDERVALGYDGLQEKRYQYVVKAKEKLGIN</sequence>
<feature type="signal peptide" evidence="6">
    <location>
        <begin position="1"/>
        <end position="28"/>
    </location>
</feature>
<keyword evidence="2 6" id="KW-0732">Signal</keyword>
<dbReference type="InterPro" id="IPR006059">
    <property type="entry name" value="SBP"/>
</dbReference>
<dbReference type="Pfam" id="PF01547">
    <property type="entry name" value="SBP_bac_1"/>
    <property type="match status" value="1"/>
</dbReference>
<evidence type="ECO:0000256" key="4">
    <source>
        <dbReference type="ARBA" id="ARBA00023139"/>
    </source>
</evidence>
<dbReference type="EMBL" id="SVER01000001">
    <property type="protein sequence ID" value="MBE5918258.1"/>
    <property type="molecule type" value="Genomic_DNA"/>
</dbReference>
<evidence type="ECO:0000256" key="6">
    <source>
        <dbReference type="SAM" id="SignalP"/>
    </source>
</evidence>
<dbReference type="Proteomes" id="UP000766246">
    <property type="component" value="Unassembled WGS sequence"/>
</dbReference>
<feature type="chain" id="PRO_5038692136" evidence="6">
    <location>
        <begin position="29"/>
        <end position="530"/>
    </location>
</feature>